<evidence type="ECO:0000313" key="3">
    <source>
        <dbReference type="Proteomes" id="UP000011602"/>
    </source>
</evidence>
<organism evidence="2 3">
    <name type="scientific">Natronolimnohabitans innermongolicus JCM 12255</name>
    <dbReference type="NCBI Taxonomy" id="1227499"/>
    <lineage>
        <taxon>Archaea</taxon>
        <taxon>Methanobacteriati</taxon>
        <taxon>Methanobacteriota</taxon>
        <taxon>Stenosarchaea group</taxon>
        <taxon>Halobacteria</taxon>
        <taxon>Halobacteriales</taxon>
        <taxon>Natrialbaceae</taxon>
        <taxon>Natronolimnohabitans</taxon>
    </lineage>
</organism>
<reference evidence="2 3" key="1">
    <citation type="journal article" date="2014" name="PLoS Genet.">
        <title>Phylogenetically driven sequencing of extremely halophilic archaea reveals strategies for static and dynamic osmo-response.</title>
        <authorList>
            <person name="Becker E.A."/>
            <person name="Seitzer P.M."/>
            <person name="Tritt A."/>
            <person name="Larsen D."/>
            <person name="Krusor M."/>
            <person name="Yao A.I."/>
            <person name="Wu D."/>
            <person name="Madern D."/>
            <person name="Eisen J.A."/>
            <person name="Darling A.E."/>
            <person name="Facciotti M.T."/>
        </authorList>
    </citation>
    <scope>NUCLEOTIDE SEQUENCE [LARGE SCALE GENOMIC DNA]</scope>
    <source>
        <strain evidence="2 3">JCM 12255</strain>
    </source>
</reference>
<dbReference type="RefSeq" id="WP_007261394.1">
    <property type="nucleotide sequence ID" value="NZ_AOHZ01000096.1"/>
</dbReference>
<feature type="compositionally biased region" description="Low complexity" evidence="1">
    <location>
        <begin position="44"/>
        <end position="60"/>
    </location>
</feature>
<dbReference type="Proteomes" id="UP000011602">
    <property type="component" value="Unassembled WGS sequence"/>
</dbReference>
<comment type="caution">
    <text evidence="2">The sequence shown here is derived from an EMBL/GenBank/DDBJ whole genome shotgun (WGS) entry which is preliminary data.</text>
</comment>
<gene>
    <name evidence="2" type="ORF">C493_20711</name>
</gene>
<evidence type="ECO:0000256" key="1">
    <source>
        <dbReference type="SAM" id="MobiDB-lite"/>
    </source>
</evidence>
<name>L9WJB8_9EURY</name>
<feature type="region of interest" description="Disordered" evidence="1">
    <location>
        <begin position="44"/>
        <end position="72"/>
    </location>
</feature>
<sequence length="165" mass="17519">MVDDNPQRRTVLKGSAVAALASITAGSAAARNEGGAHVTDAYAAVDDTNSVDTNTTDANASDGDGETSETADEAVDRNVAAEMLREYYDGYIEGISQAVATEIQMEAAMIEQGDDQPWPLAVWDDVEDARYAGIELGASGGGSQPFYDEYTSFDRDYDGDDEIDV</sequence>
<dbReference type="AlphaFoldDB" id="L9WJB8"/>
<keyword evidence="3" id="KW-1185">Reference proteome</keyword>
<dbReference type="PROSITE" id="PS51318">
    <property type="entry name" value="TAT"/>
    <property type="match status" value="1"/>
</dbReference>
<protein>
    <submittedName>
        <fullName evidence="2">Uncharacterized protein</fullName>
    </submittedName>
</protein>
<evidence type="ECO:0000313" key="2">
    <source>
        <dbReference type="EMBL" id="ELY49331.1"/>
    </source>
</evidence>
<feature type="compositionally biased region" description="Acidic residues" evidence="1">
    <location>
        <begin position="63"/>
        <end position="72"/>
    </location>
</feature>
<dbReference type="OrthoDB" id="205968at2157"/>
<dbReference type="InterPro" id="IPR006311">
    <property type="entry name" value="TAT_signal"/>
</dbReference>
<feature type="region of interest" description="Disordered" evidence="1">
    <location>
        <begin position="143"/>
        <end position="165"/>
    </location>
</feature>
<dbReference type="EMBL" id="AOHZ01000096">
    <property type="protein sequence ID" value="ELY49331.1"/>
    <property type="molecule type" value="Genomic_DNA"/>
</dbReference>
<accession>L9WJB8</accession>
<proteinExistence type="predicted"/>